<organism evidence="3 4">
    <name type="scientific">Sinomonas flava</name>
    <dbReference type="NCBI Taxonomy" id="496857"/>
    <lineage>
        <taxon>Bacteria</taxon>
        <taxon>Bacillati</taxon>
        <taxon>Actinomycetota</taxon>
        <taxon>Actinomycetes</taxon>
        <taxon>Micrococcales</taxon>
        <taxon>Micrococcaceae</taxon>
        <taxon>Sinomonas</taxon>
    </lineage>
</organism>
<keyword evidence="4" id="KW-1185">Reference proteome</keyword>
<gene>
    <name evidence="3" type="ORF">GCM10009849_17610</name>
</gene>
<evidence type="ECO:0000313" key="3">
    <source>
        <dbReference type="EMBL" id="GAA2199791.1"/>
    </source>
</evidence>
<accession>A0ABN3BTD0</accession>
<feature type="transmembrane region" description="Helical" evidence="2">
    <location>
        <begin position="102"/>
        <end position="119"/>
    </location>
</feature>
<evidence type="ECO:0008006" key="5">
    <source>
        <dbReference type="Google" id="ProtNLM"/>
    </source>
</evidence>
<feature type="compositionally biased region" description="Low complexity" evidence="1">
    <location>
        <begin position="1"/>
        <end position="28"/>
    </location>
</feature>
<sequence>MSTTPQQPAQPQGQPPLQGQQPVQGQQPDYAKPQTYGQPQQGAPGYGQPGQPQGYGQGQGYGQPGPAYGPPGQQPSKALAIVALVLGGVAFLTCWIPFVNGLAIALGIAGAVCGLIALIRKQAGKPLAITGLALSVVAVIISVVVNMIVIAAATSASDELRKFSETYSAQASAQHSVQYKATTTGKATVTYMDNNGSSNEEITANWTKDFAETGYVIGSLSVMSDAGDASTQVSCEIIIDGKSVSKKTGTGAYANASCSGSSN</sequence>
<reference evidence="3 4" key="1">
    <citation type="journal article" date="2019" name="Int. J. Syst. Evol. Microbiol.">
        <title>The Global Catalogue of Microorganisms (GCM) 10K type strain sequencing project: providing services to taxonomists for standard genome sequencing and annotation.</title>
        <authorList>
            <consortium name="The Broad Institute Genomics Platform"/>
            <consortium name="The Broad Institute Genome Sequencing Center for Infectious Disease"/>
            <person name="Wu L."/>
            <person name="Ma J."/>
        </authorList>
    </citation>
    <scope>NUCLEOTIDE SEQUENCE [LARGE SCALE GENOMIC DNA]</scope>
    <source>
        <strain evidence="3 4">JCM 16034</strain>
    </source>
</reference>
<keyword evidence="2" id="KW-0812">Transmembrane</keyword>
<feature type="transmembrane region" description="Helical" evidence="2">
    <location>
        <begin position="78"/>
        <end position="96"/>
    </location>
</feature>
<dbReference type="RefSeq" id="WP_344299327.1">
    <property type="nucleotide sequence ID" value="NZ_BAAAQW010000005.1"/>
</dbReference>
<comment type="caution">
    <text evidence="3">The sequence shown here is derived from an EMBL/GenBank/DDBJ whole genome shotgun (WGS) entry which is preliminary data.</text>
</comment>
<dbReference type="Gene3D" id="2.60.40.2880">
    <property type="entry name" value="MmpS1-5, C-terminal soluble domain"/>
    <property type="match status" value="1"/>
</dbReference>
<protein>
    <recommendedName>
        <fullName evidence="5">MmpS family membrane protein</fullName>
    </recommendedName>
</protein>
<feature type="region of interest" description="Disordered" evidence="1">
    <location>
        <begin position="1"/>
        <end position="72"/>
    </location>
</feature>
<dbReference type="InterPro" id="IPR038468">
    <property type="entry name" value="MmpS_C"/>
</dbReference>
<dbReference type="Proteomes" id="UP001500432">
    <property type="component" value="Unassembled WGS sequence"/>
</dbReference>
<evidence type="ECO:0000313" key="4">
    <source>
        <dbReference type="Proteomes" id="UP001500432"/>
    </source>
</evidence>
<evidence type="ECO:0000256" key="2">
    <source>
        <dbReference type="SAM" id="Phobius"/>
    </source>
</evidence>
<evidence type="ECO:0000256" key="1">
    <source>
        <dbReference type="SAM" id="MobiDB-lite"/>
    </source>
</evidence>
<feature type="transmembrane region" description="Helical" evidence="2">
    <location>
        <begin position="131"/>
        <end position="153"/>
    </location>
</feature>
<dbReference type="EMBL" id="BAAAQW010000005">
    <property type="protein sequence ID" value="GAA2199791.1"/>
    <property type="molecule type" value="Genomic_DNA"/>
</dbReference>
<keyword evidence="2" id="KW-1133">Transmembrane helix</keyword>
<proteinExistence type="predicted"/>
<feature type="compositionally biased region" description="Gly residues" evidence="1">
    <location>
        <begin position="44"/>
        <end position="63"/>
    </location>
</feature>
<dbReference type="SUPFAM" id="SSF81995">
    <property type="entry name" value="beta-sandwich domain of Sec23/24"/>
    <property type="match status" value="1"/>
</dbReference>
<name>A0ABN3BTD0_9MICC</name>
<keyword evidence="2" id="KW-0472">Membrane</keyword>